<dbReference type="InterPro" id="IPR029058">
    <property type="entry name" value="AB_hydrolase_fold"/>
</dbReference>
<keyword evidence="8" id="KW-1185">Reference proteome</keyword>
<dbReference type="GO" id="GO:0072330">
    <property type="term" value="P:monocarboxylic acid biosynthetic process"/>
    <property type="evidence" value="ECO:0007669"/>
    <property type="project" value="UniProtKB-ARBA"/>
</dbReference>
<name>A0A3A9YWJ6_9ACTN</name>
<dbReference type="InterPro" id="IPR000873">
    <property type="entry name" value="AMP-dep_synth/lig_dom"/>
</dbReference>
<dbReference type="SUPFAM" id="SSF56801">
    <property type="entry name" value="Acetyl-CoA synthetase-like"/>
    <property type="match status" value="1"/>
</dbReference>
<dbReference type="SMART" id="SM00823">
    <property type="entry name" value="PKS_PP"/>
    <property type="match status" value="1"/>
</dbReference>
<comment type="caution">
    <text evidence="7">The sequence shown here is derived from an EMBL/GenBank/DDBJ whole genome shotgun (WGS) entry which is preliminary data.</text>
</comment>
<dbReference type="FunFam" id="1.10.1200.10:FF:000016">
    <property type="entry name" value="Non-ribosomal peptide synthase"/>
    <property type="match status" value="1"/>
</dbReference>
<dbReference type="Gene3D" id="1.10.1200.10">
    <property type="entry name" value="ACP-like"/>
    <property type="match status" value="1"/>
</dbReference>
<dbReference type="PROSITE" id="PS50075">
    <property type="entry name" value="CARRIER"/>
    <property type="match status" value="1"/>
</dbReference>
<dbReference type="GO" id="GO:0008610">
    <property type="term" value="P:lipid biosynthetic process"/>
    <property type="evidence" value="ECO:0007669"/>
    <property type="project" value="UniProtKB-ARBA"/>
</dbReference>
<feature type="compositionally biased region" description="Low complexity" evidence="5">
    <location>
        <begin position="1368"/>
        <end position="1377"/>
    </location>
</feature>
<dbReference type="Gene3D" id="2.30.38.10">
    <property type="entry name" value="Luciferase, Domain 3"/>
    <property type="match status" value="1"/>
</dbReference>
<dbReference type="EMBL" id="RBAL01000010">
    <property type="protein sequence ID" value="RKN40378.1"/>
    <property type="molecule type" value="Genomic_DNA"/>
</dbReference>
<comment type="similarity">
    <text evidence="2">Belongs to the ATP-dependent AMP-binding enzyme family.</text>
</comment>
<gene>
    <name evidence="7" type="ORF">D7294_18150</name>
</gene>
<dbReference type="GO" id="GO:0031177">
    <property type="term" value="F:phosphopantetheine binding"/>
    <property type="evidence" value="ECO:0007669"/>
    <property type="project" value="InterPro"/>
</dbReference>
<evidence type="ECO:0000259" key="6">
    <source>
        <dbReference type="PROSITE" id="PS50075"/>
    </source>
</evidence>
<dbReference type="NCBIfam" id="TIGR01733">
    <property type="entry name" value="AA-adenyl-dom"/>
    <property type="match status" value="1"/>
</dbReference>
<evidence type="ECO:0000256" key="1">
    <source>
        <dbReference type="ARBA" id="ARBA00001957"/>
    </source>
</evidence>
<reference evidence="7 8" key="1">
    <citation type="journal article" date="2014" name="Int. J. Syst. Evol. Microbiol.">
        <title>Streptomyces hoynatensis sp. nov., isolated from deep marine sediment.</title>
        <authorList>
            <person name="Veyisoglu A."/>
            <person name="Sahin N."/>
        </authorList>
    </citation>
    <scope>NUCLEOTIDE SEQUENCE [LARGE SCALE GENOMIC DNA]</scope>
    <source>
        <strain evidence="7 8">KCTC 29097</strain>
    </source>
</reference>
<dbReference type="SUPFAM" id="SSF52777">
    <property type="entry name" value="CoA-dependent acyltransferases"/>
    <property type="match status" value="2"/>
</dbReference>
<dbReference type="Gene3D" id="3.40.50.980">
    <property type="match status" value="2"/>
</dbReference>
<dbReference type="PROSITE" id="PS00455">
    <property type="entry name" value="AMP_BINDING"/>
    <property type="match status" value="1"/>
</dbReference>
<dbReference type="Gene3D" id="3.40.50.1820">
    <property type="entry name" value="alpha/beta hydrolase"/>
    <property type="match status" value="1"/>
</dbReference>
<comment type="cofactor">
    <cofactor evidence="1">
        <name>pantetheine 4'-phosphate</name>
        <dbReference type="ChEBI" id="CHEBI:47942"/>
    </cofactor>
</comment>
<dbReference type="SUPFAM" id="SSF47336">
    <property type="entry name" value="ACP-like"/>
    <property type="match status" value="1"/>
</dbReference>
<sequence length="1400" mass="148844">MAEETQSPAAAPAVRVPHISSQQVGLWFIHRADPGCAAYHLVFSARITEDGGLAAKAAGVLADLVREHEALRICFRPGPEGGPEQWVQDSVPLDVETHEARGLGADELNARIRADSRVPFDLGRPPLWRVRLYRTGAREWVLTVVMHHIAFDFWSLALLLTEARRRLEVTPGTAGTAGTPGAAEIDGSAFRAYAERQDAFLESPEARALLAAETARLADAPPSLDLHGDLPRPPEPSHEGGSAAFSLSAAASEAVRRLARETASTPYMALLAAYVVFLGRLSGRRDVLVGTPTSGRLQRRFRNALGNFVNTVVVRGEADEEATYRQLVAAAKERALDAMRGQEIPFPRLVKELALPRDPSRTPLYQAGFAWDRLPLSPELGQFFLLEPDLGTEVRIAGAVLRPHPLPQQEGQADLWVEMGGERDGGYVGVLRFTTDVFTAETGRELAAAFAATVETLAARPDEPVRTLPRGDAGQLARLNAWGTGPRRELPEDTLPGLLRAQARRTPQATALVADGEEWSYGRLLGAVRAVAGALRAAGVRRGDRVGVPADRGAPLVAALLGVLEAGAAYVPLDPQLPADRLGYMAEDSGARLLLTQESLRSAVPGGLPVLCLEEVLGGARGGAGGTGEGAGTAGAGEGAPWDGEPAPVTPADLAYVLYTSGSTGRPKGVAIPHGALVNLLLAMRDDTGFSADDAMLAVTTVSFDIAGLELYLPLVAGGRVLLCDSATAADGAALAARIADSGATWMQATPTSWRMLREAGWAGHPGLNVLCGGEELPRELAEFLAPRVASLRNVYGPTETTIWSTSGRVAAGRGVDIGAPIANTLLYVLDEYGRRVEPAFPGELYIGGDGLALGYWDRPELTAERFVTGLPAAPEQRLYRTGDRARWTGDGRLLHLGRLDNQVKLRGYRIELAEVEAVLQAAEGVSAAVVVVREDRLVAYVVAEPGAEPKPAELRALAARSLPPYMVPGLVVPLAELPLTANKKVDRKRLPAPKDAGLDRSAPFEKPRDATEITLARMWTELLDLPEVGVHDDFFEVGGHSLLAVRLAAAIRAEWDVDIPVATLLRHGTIAELATVVRQGGQEAARGPMVTLRRADGGRPLFLFHPFGGTVFCYVELARHLPPGRPVMAVQAPGLDAEGEAEVSVEEMAARYLGHLREVQPEGPYALGGWCFGGVIAFEAARRLREAGEEVDLLVAIDSRAPIPENIPESADDATLLSWFARDLAVPYGKELDIPADELRALGGDAAFDHILARAAAAGVLPEDADRAQVLRYFEAYLANGIALQTYLPEPADVDLLLLRAVDEPADYGPALGWDGLVKGALRIVDVPGDHNSVMYPPHAAVAAGAIAPHLPGPPGEARQAGGGAGSAPEGAGSAPEGREEPRQAPEAPEGTQRDDERR</sequence>
<evidence type="ECO:0000313" key="7">
    <source>
        <dbReference type="EMBL" id="RKN40378.1"/>
    </source>
</evidence>
<dbReference type="Pfam" id="PF00668">
    <property type="entry name" value="Condensation"/>
    <property type="match status" value="1"/>
</dbReference>
<feature type="compositionally biased region" description="Gly residues" evidence="5">
    <location>
        <begin position="624"/>
        <end position="638"/>
    </location>
</feature>
<dbReference type="InterPro" id="IPR020802">
    <property type="entry name" value="TesA-like"/>
</dbReference>
<dbReference type="InterPro" id="IPR009081">
    <property type="entry name" value="PP-bd_ACP"/>
</dbReference>
<dbReference type="InterPro" id="IPR025110">
    <property type="entry name" value="AMP-bd_C"/>
</dbReference>
<dbReference type="PANTHER" id="PTHR45527:SF1">
    <property type="entry name" value="FATTY ACID SYNTHASE"/>
    <property type="match status" value="1"/>
</dbReference>
<dbReference type="Proteomes" id="UP000272474">
    <property type="component" value="Unassembled WGS sequence"/>
</dbReference>
<dbReference type="PANTHER" id="PTHR45527">
    <property type="entry name" value="NONRIBOSOMAL PEPTIDE SYNTHETASE"/>
    <property type="match status" value="1"/>
</dbReference>
<dbReference type="OrthoDB" id="2472181at2"/>
<dbReference type="InterPro" id="IPR010071">
    <property type="entry name" value="AA_adenyl_dom"/>
</dbReference>
<dbReference type="SUPFAM" id="SSF53474">
    <property type="entry name" value="alpha/beta-Hydrolases"/>
    <property type="match status" value="1"/>
</dbReference>
<dbReference type="SMART" id="SM00824">
    <property type="entry name" value="PKS_TE"/>
    <property type="match status" value="1"/>
</dbReference>
<dbReference type="Gene3D" id="3.30.559.10">
    <property type="entry name" value="Chloramphenicol acetyltransferase-like domain"/>
    <property type="match status" value="1"/>
</dbReference>
<dbReference type="Pfam" id="PF00975">
    <property type="entry name" value="Thioesterase"/>
    <property type="match status" value="1"/>
</dbReference>
<dbReference type="GO" id="GO:0005829">
    <property type="term" value="C:cytosol"/>
    <property type="evidence" value="ECO:0007669"/>
    <property type="project" value="TreeGrafter"/>
</dbReference>
<dbReference type="InterPro" id="IPR023213">
    <property type="entry name" value="CAT-like_dom_sf"/>
</dbReference>
<dbReference type="InterPro" id="IPR020845">
    <property type="entry name" value="AMP-binding_CS"/>
</dbReference>
<feature type="region of interest" description="Disordered" evidence="5">
    <location>
        <begin position="1348"/>
        <end position="1400"/>
    </location>
</feature>
<dbReference type="Pfam" id="PF00550">
    <property type="entry name" value="PP-binding"/>
    <property type="match status" value="1"/>
</dbReference>
<feature type="domain" description="Carrier" evidence="6">
    <location>
        <begin position="1007"/>
        <end position="1082"/>
    </location>
</feature>
<evidence type="ECO:0000313" key="8">
    <source>
        <dbReference type="Proteomes" id="UP000272474"/>
    </source>
</evidence>
<dbReference type="InterPro" id="IPR001242">
    <property type="entry name" value="Condensation_dom"/>
</dbReference>
<dbReference type="InterPro" id="IPR045851">
    <property type="entry name" value="AMP-bd_C_sf"/>
</dbReference>
<protein>
    <submittedName>
        <fullName evidence="7">Non-ribosomal peptide synthetase</fullName>
    </submittedName>
</protein>
<dbReference type="InterPro" id="IPR006162">
    <property type="entry name" value="Ppantetheine_attach_site"/>
</dbReference>
<dbReference type="RefSeq" id="WP_120681018.1">
    <property type="nucleotide sequence ID" value="NZ_RBAL01000010.1"/>
</dbReference>
<dbReference type="Gene3D" id="3.30.300.30">
    <property type="match status" value="1"/>
</dbReference>
<evidence type="ECO:0000256" key="2">
    <source>
        <dbReference type="ARBA" id="ARBA00006432"/>
    </source>
</evidence>
<evidence type="ECO:0000256" key="5">
    <source>
        <dbReference type="SAM" id="MobiDB-lite"/>
    </source>
</evidence>
<dbReference type="PROSITE" id="PS00012">
    <property type="entry name" value="PHOSPHOPANTETHEINE"/>
    <property type="match status" value="1"/>
</dbReference>
<keyword evidence="3" id="KW-0596">Phosphopantetheine</keyword>
<dbReference type="Pfam" id="PF13193">
    <property type="entry name" value="AMP-binding_C"/>
    <property type="match status" value="1"/>
</dbReference>
<dbReference type="GO" id="GO:0009239">
    <property type="term" value="P:enterobactin biosynthetic process"/>
    <property type="evidence" value="ECO:0007669"/>
    <property type="project" value="TreeGrafter"/>
</dbReference>
<dbReference type="InterPro" id="IPR001031">
    <property type="entry name" value="Thioesterase"/>
</dbReference>
<dbReference type="CDD" id="cd19531">
    <property type="entry name" value="LCL_NRPS-like"/>
    <property type="match status" value="1"/>
</dbReference>
<evidence type="ECO:0000256" key="3">
    <source>
        <dbReference type="ARBA" id="ARBA00022450"/>
    </source>
</evidence>
<proteinExistence type="inferred from homology"/>
<dbReference type="GO" id="GO:0009366">
    <property type="term" value="C:enterobactin synthetase complex"/>
    <property type="evidence" value="ECO:0007669"/>
    <property type="project" value="TreeGrafter"/>
</dbReference>
<keyword evidence="4" id="KW-0597">Phosphoprotein</keyword>
<accession>A0A3A9YWJ6</accession>
<organism evidence="7 8">
    <name type="scientific">Streptomyces hoynatensis</name>
    <dbReference type="NCBI Taxonomy" id="1141874"/>
    <lineage>
        <taxon>Bacteria</taxon>
        <taxon>Bacillati</taxon>
        <taxon>Actinomycetota</taxon>
        <taxon>Actinomycetes</taxon>
        <taxon>Kitasatosporales</taxon>
        <taxon>Streptomycetaceae</taxon>
        <taxon>Streptomyces</taxon>
    </lineage>
</organism>
<dbReference type="Gene3D" id="3.30.559.30">
    <property type="entry name" value="Nonribosomal peptide synthetase, condensation domain"/>
    <property type="match status" value="1"/>
</dbReference>
<dbReference type="GO" id="GO:0043041">
    <property type="term" value="P:amino acid activation for nonribosomal peptide biosynthetic process"/>
    <property type="evidence" value="ECO:0007669"/>
    <property type="project" value="TreeGrafter"/>
</dbReference>
<dbReference type="InterPro" id="IPR036736">
    <property type="entry name" value="ACP-like_sf"/>
</dbReference>
<dbReference type="GO" id="GO:0047527">
    <property type="term" value="F:2,3-dihydroxybenzoate-serine ligase activity"/>
    <property type="evidence" value="ECO:0007669"/>
    <property type="project" value="TreeGrafter"/>
</dbReference>
<dbReference type="InterPro" id="IPR020806">
    <property type="entry name" value="PKS_PP-bd"/>
</dbReference>
<feature type="compositionally biased region" description="Basic and acidic residues" evidence="5">
    <location>
        <begin position="226"/>
        <end position="238"/>
    </location>
</feature>
<evidence type="ECO:0000256" key="4">
    <source>
        <dbReference type="ARBA" id="ARBA00022553"/>
    </source>
</evidence>
<feature type="region of interest" description="Disordered" evidence="5">
    <location>
        <begin position="624"/>
        <end position="644"/>
    </location>
</feature>
<feature type="region of interest" description="Disordered" evidence="5">
    <location>
        <begin position="222"/>
        <end position="243"/>
    </location>
</feature>
<dbReference type="Pfam" id="PF00501">
    <property type="entry name" value="AMP-binding"/>
    <property type="match status" value="1"/>
</dbReference>